<dbReference type="OrthoDB" id="2133190at2759"/>
<feature type="domain" description="BHLH" evidence="2">
    <location>
        <begin position="320"/>
        <end position="424"/>
    </location>
</feature>
<evidence type="ECO:0000256" key="1">
    <source>
        <dbReference type="SAM" id="MobiDB-lite"/>
    </source>
</evidence>
<reference evidence="3 4" key="1">
    <citation type="journal article" date="2008" name="Nature">
        <title>The genome of Laccaria bicolor provides insights into mycorrhizal symbiosis.</title>
        <authorList>
            <person name="Martin F."/>
            <person name="Aerts A."/>
            <person name="Ahren D."/>
            <person name="Brun A."/>
            <person name="Danchin E.G.J."/>
            <person name="Duchaussoy F."/>
            <person name="Gibon J."/>
            <person name="Kohler A."/>
            <person name="Lindquist E."/>
            <person name="Pereda V."/>
            <person name="Salamov A."/>
            <person name="Shapiro H.J."/>
            <person name="Wuyts J."/>
            <person name="Blaudez D."/>
            <person name="Buee M."/>
            <person name="Brokstein P."/>
            <person name="Canbaeck B."/>
            <person name="Cohen D."/>
            <person name="Courty P.E."/>
            <person name="Coutinho P.M."/>
            <person name="Delaruelle C."/>
            <person name="Detter J.C."/>
            <person name="Deveau A."/>
            <person name="DiFazio S."/>
            <person name="Duplessis S."/>
            <person name="Fraissinet-Tachet L."/>
            <person name="Lucic E."/>
            <person name="Frey-Klett P."/>
            <person name="Fourrey C."/>
            <person name="Feussner I."/>
            <person name="Gay G."/>
            <person name="Grimwood J."/>
            <person name="Hoegger P.J."/>
            <person name="Jain P."/>
            <person name="Kilaru S."/>
            <person name="Labbe J."/>
            <person name="Lin Y.C."/>
            <person name="Legue V."/>
            <person name="Le Tacon F."/>
            <person name="Marmeisse R."/>
            <person name="Melayah D."/>
            <person name="Montanini B."/>
            <person name="Muratet M."/>
            <person name="Nehls U."/>
            <person name="Niculita-Hirzel H."/>
            <person name="Oudot-Le Secq M.P."/>
            <person name="Peter M."/>
            <person name="Quesneville H."/>
            <person name="Rajashekar B."/>
            <person name="Reich M."/>
            <person name="Rouhier N."/>
            <person name="Schmutz J."/>
            <person name="Yin T."/>
            <person name="Chalot M."/>
            <person name="Henrissat B."/>
            <person name="Kuees U."/>
            <person name="Lucas S."/>
            <person name="Van de Peer Y."/>
            <person name="Podila G.K."/>
            <person name="Polle A."/>
            <person name="Pukkila P.J."/>
            <person name="Richardson P.M."/>
            <person name="Rouze P."/>
            <person name="Sanders I.R."/>
            <person name="Stajich J.E."/>
            <person name="Tunlid A."/>
            <person name="Tuskan G."/>
            <person name="Grigoriev I.V."/>
        </authorList>
    </citation>
    <scope>NUCLEOTIDE SEQUENCE [LARGE SCALE GENOMIC DNA]</scope>
    <source>
        <strain evidence="4">S238N-H82 / ATCC MYA-4686</strain>
    </source>
</reference>
<feature type="compositionally biased region" description="Low complexity" evidence="1">
    <location>
        <begin position="261"/>
        <end position="274"/>
    </location>
</feature>
<dbReference type="InterPro" id="IPR036638">
    <property type="entry name" value="HLH_DNA-bd_sf"/>
</dbReference>
<dbReference type="HOGENOM" id="CLU_012408_0_0_1"/>
<organism evidence="4">
    <name type="scientific">Laccaria bicolor (strain S238N-H82 / ATCC MYA-4686)</name>
    <name type="common">Bicoloured deceiver</name>
    <name type="synonym">Laccaria laccata var. bicolor</name>
    <dbReference type="NCBI Taxonomy" id="486041"/>
    <lineage>
        <taxon>Eukaryota</taxon>
        <taxon>Fungi</taxon>
        <taxon>Dikarya</taxon>
        <taxon>Basidiomycota</taxon>
        <taxon>Agaricomycotina</taxon>
        <taxon>Agaricomycetes</taxon>
        <taxon>Agaricomycetidae</taxon>
        <taxon>Agaricales</taxon>
        <taxon>Agaricineae</taxon>
        <taxon>Hydnangiaceae</taxon>
        <taxon>Laccaria</taxon>
    </lineage>
</organism>
<feature type="compositionally biased region" description="Acidic residues" evidence="1">
    <location>
        <begin position="467"/>
        <end position="493"/>
    </location>
</feature>
<dbReference type="STRING" id="486041.B0DLF0"/>
<accession>B0DLF0</accession>
<dbReference type="PROSITE" id="PS50888">
    <property type="entry name" value="BHLH"/>
    <property type="match status" value="1"/>
</dbReference>
<dbReference type="Gene3D" id="4.10.280.10">
    <property type="entry name" value="Helix-loop-helix DNA-binding domain"/>
    <property type="match status" value="1"/>
</dbReference>
<feature type="compositionally biased region" description="Low complexity" evidence="1">
    <location>
        <begin position="22"/>
        <end position="41"/>
    </location>
</feature>
<dbReference type="Pfam" id="PF00010">
    <property type="entry name" value="HLH"/>
    <property type="match status" value="1"/>
</dbReference>
<feature type="compositionally biased region" description="Low complexity" evidence="1">
    <location>
        <begin position="157"/>
        <end position="167"/>
    </location>
</feature>
<proteinExistence type="predicted"/>
<feature type="region of interest" description="Disordered" evidence="1">
    <location>
        <begin position="1"/>
        <end position="52"/>
    </location>
</feature>
<dbReference type="InterPro" id="IPR011598">
    <property type="entry name" value="bHLH_dom"/>
</dbReference>
<evidence type="ECO:0000259" key="2">
    <source>
        <dbReference type="PROSITE" id="PS50888"/>
    </source>
</evidence>
<gene>
    <name evidence="3" type="ORF">LACBIDRAFT_304339</name>
</gene>
<dbReference type="RefSeq" id="XP_001884808.1">
    <property type="nucleotide sequence ID" value="XM_001884773.1"/>
</dbReference>
<feature type="compositionally biased region" description="Polar residues" evidence="1">
    <location>
        <begin position="558"/>
        <end position="568"/>
    </location>
</feature>
<dbReference type="EMBL" id="DS547117">
    <property type="protein sequence ID" value="EDR04636.1"/>
    <property type="molecule type" value="Genomic_DNA"/>
</dbReference>
<feature type="compositionally biased region" description="Low complexity" evidence="1">
    <location>
        <begin position="282"/>
        <end position="315"/>
    </location>
</feature>
<dbReference type="SMART" id="SM00353">
    <property type="entry name" value="HLH"/>
    <property type="match status" value="1"/>
</dbReference>
<dbReference type="GO" id="GO:0046983">
    <property type="term" value="F:protein dimerization activity"/>
    <property type="evidence" value="ECO:0007669"/>
    <property type="project" value="InterPro"/>
</dbReference>
<dbReference type="InParanoid" id="B0DLF0"/>
<evidence type="ECO:0000313" key="4">
    <source>
        <dbReference type="Proteomes" id="UP000001194"/>
    </source>
</evidence>
<name>B0DLF0_LACBS</name>
<dbReference type="InterPro" id="IPR052099">
    <property type="entry name" value="Regulatory_TF_Diverse"/>
</dbReference>
<protein>
    <submittedName>
        <fullName evidence="3">Predicted protein</fullName>
    </submittedName>
</protein>
<dbReference type="SUPFAM" id="SSF47459">
    <property type="entry name" value="HLH, helix-loop-helix DNA-binding domain"/>
    <property type="match status" value="1"/>
</dbReference>
<keyword evidence="4" id="KW-1185">Reference proteome</keyword>
<evidence type="ECO:0000313" key="3">
    <source>
        <dbReference type="EMBL" id="EDR04636.1"/>
    </source>
</evidence>
<dbReference type="AlphaFoldDB" id="B0DLF0"/>
<feature type="region of interest" description="Disordered" evidence="1">
    <location>
        <begin position="157"/>
        <end position="202"/>
    </location>
</feature>
<feature type="region of interest" description="Disordered" evidence="1">
    <location>
        <begin position="463"/>
        <end position="568"/>
    </location>
</feature>
<dbReference type="PANTHER" id="PTHR47336:SF2">
    <property type="entry name" value="TRANSCRIPTION FACTOR HMS1-RELATED"/>
    <property type="match status" value="1"/>
</dbReference>
<sequence length="1039" mass="112275">MMSSDLGLDPSDPLNLLLHNNSQSGDSSMDESSSSQSEGGSPPDWSQLTSMWNDNEGAGGIKSYSELLDFSDLTSLPMDIDFNQSMVIEPSALHYDPMKFNQQLCYDDPSVYNMSNEFLASQFPFTFQSAFDGNISSASSSASPELFHKERRLSITSSSSSSGASLSPVPESTSSLVLGYTSDSSQPQTKQESVCGDEPLSFNEDPAAELAHRVRQSAGVLLAVPKDAQIQSHSMNTQAGLPTTCPSQKLPIPRLQRRPSTKASSPSSSSSAASTPPPSTPPTSSFLPPKLSINPNLTPSVESSTATTPTTAQPTMVGPRPKTSHTTIERRYRTNLNARIQSLRMAVPALRVLEDKEGGNGKKIKKNVKGGVFVKGSGINIPDSEDGTVIDVIDERGFVDGVKVARKCSKANVLGKAVEYIRVLKKRENRLKAEQAGLKTLVAGLVGGPALLKEWEREWRQRFGGEEKDEVEGDDIEGDDEESDEEDGDEGDEELGRKRKRPKFPGVPKKAVAERKASTPATGGDSGVPEKRKRGRPRKAVPPPATAATVVSPLAPLPQTQPQDQTMLSSQEQWIQVHQQQQQSQPQQYLLAVFALFSFFNSPLTSSSSRASGHHQHTGTVLTSLHPPLAYAPEIISQFAAPSSSPVVPGADGWGWKEYVQMFHLFVSIVVLASFVLSWAGITLGMGRSRSVSFTPTNVGAKKQRRKEEVVDWISVGDECILAGNSPSVSLYTRWKVYRAISLQPSSSMASISSLAMLVYGASGIPGGLARAKARSLWDSAKAHALSPVLTGHSTKKQALAFEVLVLESMDVTEAVERLSEASEREKKGDAGRTYKPIEVLGCLLVKQRVKQHLGELFVDSVYGSQSEKYNDKESVKRKQGEMRRTIDAARELGGQVEELGRVLEKVWKTPGAALDHINLNLDKDVDVSQAQDSVDAQINALLSALVLHRRVFSDPLHLAGCSSALLSPPPSPTLRSGSKGTRMVHALRQALGSRVFENAEDGAEGEGEEGGRLEDARDRVVDLIVEMERSSRGASAAL</sequence>
<dbReference type="Proteomes" id="UP000001194">
    <property type="component" value="Unassembled WGS sequence"/>
</dbReference>
<feature type="compositionally biased region" description="Polar residues" evidence="1">
    <location>
        <begin position="236"/>
        <end position="247"/>
    </location>
</feature>
<dbReference type="KEGG" id="lbc:LACBIDRAFT_304339"/>
<dbReference type="GeneID" id="6080322"/>
<feature type="region of interest" description="Disordered" evidence="1">
    <location>
        <begin position="236"/>
        <end position="333"/>
    </location>
</feature>
<feature type="compositionally biased region" description="Polar residues" evidence="1">
    <location>
        <begin position="170"/>
        <end position="192"/>
    </location>
</feature>
<dbReference type="PANTHER" id="PTHR47336">
    <property type="entry name" value="TRANSCRIPTION FACTOR HMS1-RELATED"/>
    <property type="match status" value="1"/>
</dbReference>